<dbReference type="GO" id="GO:0006000">
    <property type="term" value="P:fructose metabolic process"/>
    <property type="evidence" value="ECO:0007669"/>
    <property type="project" value="InterPro"/>
</dbReference>
<dbReference type="InterPro" id="IPR027417">
    <property type="entry name" value="P-loop_NTPase"/>
</dbReference>
<dbReference type="InterPro" id="IPR001345">
    <property type="entry name" value="PG/BPGM_mutase_AS"/>
</dbReference>
<dbReference type="SMART" id="SM00855">
    <property type="entry name" value="PGAM"/>
    <property type="match status" value="1"/>
</dbReference>
<dbReference type="AlphaFoldDB" id="F9FIE3"/>
<feature type="region of interest" description="Disordered" evidence="3">
    <location>
        <begin position="247"/>
        <end position="319"/>
    </location>
</feature>
<feature type="compositionally biased region" description="Basic and acidic residues" evidence="3">
    <location>
        <begin position="133"/>
        <end position="159"/>
    </location>
</feature>
<dbReference type="GO" id="GO:0003873">
    <property type="term" value="F:6-phosphofructo-2-kinase activity"/>
    <property type="evidence" value="ECO:0007669"/>
    <property type="project" value="InterPro"/>
</dbReference>
<feature type="region of interest" description="Disordered" evidence="3">
    <location>
        <begin position="1"/>
        <end position="92"/>
    </location>
</feature>
<proteinExistence type="predicted"/>
<dbReference type="PRINTS" id="PR00991">
    <property type="entry name" value="6PFRUCTKNASE"/>
</dbReference>
<dbReference type="Gene3D" id="3.40.50.300">
    <property type="entry name" value="P-loop containing nucleotide triphosphate hydrolases"/>
    <property type="match status" value="1"/>
</dbReference>
<dbReference type="InterPro" id="IPR013079">
    <property type="entry name" value="6Phosfructo_kin"/>
</dbReference>
<gene>
    <name evidence="5" type="ORF">FOXB_06172</name>
</gene>
<dbReference type="InterPro" id="IPR013078">
    <property type="entry name" value="His_Pase_superF_clade-1"/>
</dbReference>
<dbReference type="GO" id="GO:0006003">
    <property type="term" value="P:fructose 2,6-bisphosphate metabolic process"/>
    <property type="evidence" value="ECO:0007669"/>
    <property type="project" value="InterPro"/>
</dbReference>
<evidence type="ECO:0000259" key="4">
    <source>
        <dbReference type="Pfam" id="PF01591"/>
    </source>
</evidence>
<feature type="region of interest" description="Disordered" evidence="3">
    <location>
        <begin position="110"/>
        <end position="178"/>
    </location>
</feature>
<dbReference type="OrthoDB" id="267323at2759"/>
<feature type="domain" description="6-phosphofructo-2-kinase" evidence="4">
    <location>
        <begin position="495"/>
        <end position="661"/>
    </location>
</feature>
<feature type="compositionally biased region" description="Polar residues" evidence="3">
    <location>
        <begin position="335"/>
        <end position="348"/>
    </location>
</feature>
<organism evidence="5">
    <name type="scientific">Fusarium oxysporum (strain Fo5176)</name>
    <name type="common">Fusarium vascular wilt</name>
    <dbReference type="NCBI Taxonomy" id="660025"/>
    <lineage>
        <taxon>Eukaryota</taxon>
        <taxon>Fungi</taxon>
        <taxon>Dikarya</taxon>
        <taxon>Ascomycota</taxon>
        <taxon>Pezizomycotina</taxon>
        <taxon>Sordariomycetes</taxon>
        <taxon>Hypocreomycetidae</taxon>
        <taxon>Hypocreales</taxon>
        <taxon>Nectriaceae</taxon>
        <taxon>Fusarium</taxon>
        <taxon>Fusarium oxysporum species complex</taxon>
    </lineage>
</organism>
<name>F9FIE3_FUSOF</name>
<dbReference type="PANTHER" id="PTHR10606">
    <property type="entry name" value="6-PHOSPHOFRUCTO-2-KINASE/FRUCTOSE-2,6-BISPHOSPHATASE"/>
    <property type="match status" value="1"/>
</dbReference>
<dbReference type="InterPro" id="IPR029033">
    <property type="entry name" value="His_PPase_superfam"/>
</dbReference>
<protein>
    <recommendedName>
        <fullName evidence="4">6-phosphofructo-2-kinase domain-containing protein</fullName>
    </recommendedName>
</protein>
<dbReference type="Gene3D" id="3.40.50.1240">
    <property type="entry name" value="Phosphoglycerate mutase-like"/>
    <property type="match status" value="1"/>
</dbReference>
<dbReference type="PROSITE" id="PS00175">
    <property type="entry name" value="PG_MUTASE"/>
    <property type="match status" value="1"/>
</dbReference>
<dbReference type="STRING" id="660025.F9FIE3"/>
<dbReference type="GO" id="GO:0005524">
    <property type="term" value="F:ATP binding"/>
    <property type="evidence" value="ECO:0007669"/>
    <property type="project" value="UniProtKB-KW"/>
</dbReference>
<dbReference type="EMBL" id="AFQF01001867">
    <property type="protein sequence ID" value="EGU83321.1"/>
    <property type="molecule type" value="Genomic_DNA"/>
</dbReference>
<feature type="region of interest" description="Disordered" evidence="3">
    <location>
        <begin position="335"/>
        <end position="388"/>
    </location>
</feature>
<evidence type="ECO:0000256" key="3">
    <source>
        <dbReference type="SAM" id="MobiDB-lite"/>
    </source>
</evidence>
<reference evidence="5" key="1">
    <citation type="journal article" date="2012" name="Mol. Plant Microbe Interact.">
        <title>A highly conserved effector in Fusarium oxysporum is required for full virulence on Arabidopsis.</title>
        <authorList>
            <person name="Thatcher L.F."/>
            <person name="Gardiner D.M."/>
            <person name="Kazan K."/>
            <person name="Manners J."/>
        </authorList>
    </citation>
    <scope>NUCLEOTIDE SEQUENCE [LARGE SCALE GENOMIC DNA]</scope>
    <source>
        <strain evidence="5">Fo5176</strain>
    </source>
</reference>
<feature type="compositionally biased region" description="Low complexity" evidence="3">
    <location>
        <begin position="256"/>
        <end position="297"/>
    </location>
</feature>
<evidence type="ECO:0000256" key="1">
    <source>
        <dbReference type="ARBA" id="ARBA00022741"/>
    </source>
</evidence>
<keyword evidence="1" id="KW-0547">Nucleotide-binding</keyword>
<dbReference type="Pfam" id="PF01591">
    <property type="entry name" value="6PF2K"/>
    <property type="match status" value="2"/>
</dbReference>
<dbReference type="CDD" id="cd07067">
    <property type="entry name" value="HP_PGM_like"/>
    <property type="match status" value="1"/>
</dbReference>
<accession>F9FIE3</accession>
<comment type="caution">
    <text evidence="5">The sequence shown here is derived from an EMBL/GenBank/DDBJ whole genome shotgun (WGS) entry which is preliminary data.</text>
</comment>
<dbReference type="Pfam" id="PF00300">
    <property type="entry name" value="His_Phos_1"/>
    <property type="match status" value="1"/>
</dbReference>
<sequence>MATNSQALSLPALNSFRRDKHQHNKTQIKLGRVNKKNQNWPRSRESEVLETQPPDLLERDESESPEIYIASRHGTTEPTNDDTPKTSKSASNCTGTGLLATWWRPSHSTVHHFSSPHLSKTRLDSDSPPVKGQESEASGRPEHPDRLTPLKGTTAEEKGPLPQRKHTPKSTEEPPVDHYAGPHWGDFLCLLVDVFLEESEPVANCSIWSLVSLVTQMPSAIPVAPAGRRQSKQSGLLKSVMHNLLGVSPPSPALPAQHSSAAQQTSSNSLPPTSNPSSNPTSNPTSDPSSNPNNPNNYAVLPPPADGDHDHLPPPANAPSSLAVALRSLNDLTETPTYARSVTSTAPSSPRIPPLRQNSGHQTPRVRPHATTLNIPGMTRSRVSPDGRIPSRDVAAKLVIVMVGLPARGKSYITKKLQRYLSWQQHDSRIFNVGNRRRVAAGRRVSVHPKLQPEPEHMDPPVHAASILLNGNPAPFGPEQAEPEKLDLNDAAQSEVDQSATFFDPKNQTAAAMREQCAMDTLDELLDYLLDGGGAVGILDATNSTIERRKNITNRIKQREPKLGILFIESICQDPTLLEANMRLKLSGPDYRDKDPQKSLEDFKKRVAAYESAYVPLGEYEEKHDLQYIQMIDVGRKLIQHRLKGFLSSGISTYLASFNLAPRQIWITRHGQSVDNELGRLGGNSPLTERGHCYGQALHNFITYQRKHWLIEQKSKKAQATFPPVPGDNTPPYPEMYREIEDKNFCVWTSMLDRSVDTAEYFEADDDYDVKNWEMLNEMNSGQFEGMTYAEIAQKEPEEFAKRAQDKLNYIYPGVGGEGYLQVVSRLRDMVREVERIEDHLLIIGHRSVCRVLMAYFMDLSLADITDMDIPLGMLYSIEPKPYGLDFHAYRYNEDQGWFDELPNYKPTKTARNSIIKPQH</sequence>
<dbReference type="PaxDb" id="5507-FOXG_11267P0"/>
<dbReference type="SUPFAM" id="SSF53254">
    <property type="entry name" value="Phosphoglycerate mutase-like"/>
    <property type="match status" value="1"/>
</dbReference>
<dbReference type="SUPFAM" id="SSF52540">
    <property type="entry name" value="P-loop containing nucleoside triphosphate hydrolases"/>
    <property type="match status" value="1"/>
</dbReference>
<feature type="domain" description="6-phosphofructo-2-kinase" evidence="4">
    <location>
        <begin position="393"/>
        <end position="446"/>
    </location>
</feature>
<keyword evidence="2" id="KW-0067">ATP-binding</keyword>
<dbReference type="PANTHER" id="PTHR10606:SF32">
    <property type="entry name" value="6-PHOSPHOFRUCTO-2-KINASE 1"/>
    <property type="match status" value="1"/>
</dbReference>
<evidence type="ECO:0000256" key="2">
    <source>
        <dbReference type="ARBA" id="ARBA00022840"/>
    </source>
</evidence>
<evidence type="ECO:0000313" key="5">
    <source>
        <dbReference type="EMBL" id="EGU83321.1"/>
    </source>
</evidence>
<dbReference type="InterPro" id="IPR003094">
    <property type="entry name" value="6Pfruct_kin"/>
</dbReference>
<dbReference type="GO" id="GO:0005829">
    <property type="term" value="C:cytosol"/>
    <property type="evidence" value="ECO:0007669"/>
    <property type="project" value="TreeGrafter"/>
</dbReference>